<name>A0A8X6YN52_9ARAC</name>
<evidence type="ECO:0000313" key="2">
    <source>
        <dbReference type="Proteomes" id="UP000886998"/>
    </source>
</evidence>
<dbReference type="EMBL" id="BMAV01021033">
    <property type="protein sequence ID" value="GFY74937.1"/>
    <property type="molecule type" value="Genomic_DNA"/>
</dbReference>
<dbReference type="AlphaFoldDB" id="A0A8X6YN52"/>
<evidence type="ECO:0000313" key="1">
    <source>
        <dbReference type="EMBL" id="GFY74937.1"/>
    </source>
</evidence>
<sequence>FDIYTFWKNVKIVILELASPDVVEKANISTLVEPLVQSGFCYFQKKRKFFLSSARTTGVESFLLKFPKEAKSQHKTSTMDLYRKKNQINVIFMQIIKMLKVTRVFYLNITYFIFITKSYQNFICKPEEDSGALILKITF</sequence>
<accession>A0A8X6YN52</accession>
<organism evidence="1 2">
    <name type="scientific">Trichonephila inaurata madagascariensis</name>
    <dbReference type="NCBI Taxonomy" id="2747483"/>
    <lineage>
        <taxon>Eukaryota</taxon>
        <taxon>Metazoa</taxon>
        <taxon>Ecdysozoa</taxon>
        <taxon>Arthropoda</taxon>
        <taxon>Chelicerata</taxon>
        <taxon>Arachnida</taxon>
        <taxon>Araneae</taxon>
        <taxon>Araneomorphae</taxon>
        <taxon>Entelegynae</taxon>
        <taxon>Araneoidea</taxon>
        <taxon>Nephilidae</taxon>
        <taxon>Trichonephila</taxon>
        <taxon>Trichonephila inaurata</taxon>
    </lineage>
</organism>
<dbReference type="Proteomes" id="UP000886998">
    <property type="component" value="Unassembled WGS sequence"/>
</dbReference>
<keyword evidence="2" id="KW-1185">Reference proteome</keyword>
<protein>
    <submittedName>
        <fullName evidence="1">Uncharacterized protein</fullName>
    </submittedName>
</protein>
<feature type="non-terminal residue" evidence="1">
    <location>
        <position position="1"/>
    </location>
</feature>
<reference evidence="1" key="1">
    <citation type="submission" date="2020-08" db="EMBL/GenBank/DDBJ databases">
        <title>Multicomponent nature underlies the extraordinary mechanical properties of spider dragline silk.</title>
        <authorList>
            <person name="Kono N."/>
            <person name="Nakamura H."/>
            <person name="Mori M."/>
            <person name="Yoshida Y."/>
            <person name="Ohtoshi R."/>
            <person name="Malay A.D."/>
            <person name="Moran D.A.P."/>
            <person name="Tomita M."/>
            <person name="Numata K."/>
            <person name="Arakawa K."/>
        </authorList>
    </citation>
    <scope>NUCLEOTIDE SEQUENCE</scope>
</reference>
<proteinExistence type="predicted"/>
<gene>
    <name evidence="1" type="ORF">TNIN_323081</name>
</gene>
<comment type="caution">
    <text evidence="1">The sequence shown here is derived from an EMBL/GenBank/DDBJ whole genome shotgun (WGS) entry which is preliminary data.</text>
</comment>